<dbReference type="SUPFAM" id="SSF57667">
    <property type="entry name" value="beta-beta-alpha zinc fingers"/>
    <property type="match status" value="2"/>
</dbReference>
<evidence type="ECO:0000313" key="9">
    <source>
        <dbReference type="EMBL" id="BAE06806.1"/>
    </source>
</evidence>
<reference evidence="9" key="2">
    <citation type="journal article" date="2004" name="Development">
        <title>Gene expression profiles of transcription factors and signaling molecules in the ascidian embryo: towards a comprehensive understanding of gene networks.</title>
        <authorList>
            <person name="Imai K.S."/>
            <person name="Hino K."/>
            <person name="Yagi K."/>
            <person name="Satoh N."/>
            <person name="Satou Y."/>
        </authorList>
    </citation>
    <scope>NUCLEOTIDE SEQUENCE</scope>
</reference>
<evidence type="ECO:0000256" key="6">
    <source>
        <dbReference type="PROSITE-ProRule" id="PRU00042"/>
    </source>
</evidence>
<evidence type="ECO:0000259" key="8">
    <source>
        <dbReference type="PROSITE" id="PS50157"/>
    </source>
</evidence>
<keyword evidence="4 6" id="KW-0863">Zinc-finger</keyword>
<dbReference type="Gene3D" id="3.30.160.60">
    <property type="entry name" value="Classic Zinc Finger"/>
    <property type="match status" value="3"/>
</dbReference>
<feature type="domain" description="C2H2-type" evidence="8">
    <location>
        <begin position="228"/>
        <end position="253"/>
    </location>
</feature>
<evidence type="ECO:0000256" key="3">
    <source>
        <dbReference type="ARBA" id="ARBA00022737"/>
    </source>
</evidence>
<dbReference type="SMART" id="SM00355">
    <property type="entry name" value="ZnF_C2H2"/>
    <property type="match status" value="3"/>
</dbReference>
<dbReference type="InterPro" id="IPR036236">
    <property type="entry name" value="Znf_C2H2_sf"/>
</dbReference>
<dbReference type="InterPro" id="IPR013087">
    <property type="entry name" value="Znf_C2H2_type"/>
</dbReference>
<sequence>MNSFRSFKLKLPRHSTADGKIEENEDLNQSCGFIKQGDNFGGDSVANVSKPLPRKRSFNEINETSCHNTDHGFPTTPPSSPDVYKKVALERSFIPGFESRGPNYEPELCALLLPGKHRSIGGGNQEKEKRFLSPVTTDEEDGSNVDSSAKERKPTTGLIRQVNEYDQKAEVFKCNFCERTFSYLCHLKVHERVHTGEKPYVCKFCSTQFSQLGSLTVHLRIHTGEKPYKCNNCAKKFRHINSLRRHQRQVHDGILTKTLPKDASHKMVNLPGGWSPHKVEHRPTRYNIDGYNGSMSHVSHLKLPLHLPSLQSNADVNLAKFISSLQLPYNPTPPMAYKFNQTTNHESIFKSIDRLVGNSSAHQTWVAPMKPNCPNVGENTRTIITTGRLPLVSTYCVDKPRSTTSTINNANVTLGSSDEGYCGATSDEEERRTRSNNEEMNPPETRGGQNIIATNPCNSFEARKWSEDSGIALQNNSVNRTDSFPDL</sequence>
<dbReference type="PANTHER" id="PTHR16515">
    <property type="entry name" value="PR DOMAIN ZINC FINGER PROTEIN"/>
    <property type="match status" value="1"/>
</dbReference>
<dbReference type="PROSITE" id="PS50157">
    <property type="entry name" value="ZINC_FINGER_C2H2_2"/>
    <property type="match status" value="3"/>
</dbReference>
<feature type="domain" description="C2H2-type" evidence="8">
    <location>
        <begin position="172"/>
        <end position="199"/>
    </location>
</feature>
<dbReference type="GO" id="GO:0008270">
    <property type="term" value="F:zinc ion binding"/>
    <property type="evidence" value="ECO:0007669"/>
    <property type="project" value="UniProtKB-KW"/>
</dbReference>
<dbReference type="PANTHER" id="PTHR16515:SF58">
    <property type="entry name" value="ZINC FINGER PROTEIN 22"/>
    <property type="match status" value="1"/>
</dbReference>
<dbReference type="EMBL" id="AB210801">
    <property type="protein sequence ID" value="BAE06806.1"/>
    <property type="molecule type" value="mRNA"/>
</dbReference>
<organism evidence="9">
    <name type="scientific">Ciona intestinalis</name>
    <name type="common">Transparent sea squirt</name>
    <name type="synonym">Ascidia intestinalis</name>
    <dbReference type="NCBI Taxonomy" id="7719"/>
    <lineage>
        <taxon>Eukaryota</taxon>
        <taxon>Metazoa</taxon>
        <taxon>Chordata</taxon>
        <taxon>Tunicata</taxon>
        <taxon>Ascidiacea</taxon>
        <taxon>Phlebobranchia</taxon>
        <taxon>Cionidae</taxon>
        <taxon>Ciona</taxon>
    </lineage>
</organism>
<keyword evidence="2" id="KW-0479">Metal-binding</keyword>
<gene>
    <name evidence="9" type="primary">Ci-ZF(C2H2)-6</name>
</gene>
<accession>A0A1W2VNW9</accession>
<dbReference type="OrthoDB" id="9439903at2759"/>
<reference evidence="9" key="1">
    <citation type="journal article" date="2003" name="Dev. Genes Evol.">
        <title>Genomewide surveys of developmentally relevant genes in Ciona intestinalis.</title>
        <authorList>
            <person name="Satou Y."/>
            <person name="Satoh N."/>
        </authorList>
    </citation>
    <scope>NUCLEOTIDE SEQUENCE</scope>
</reference>
<dbReference type="FunFam" id="3.30.160.60:FF:001016">
    <property type="entry name" value="zinc finger protein 850-like"/>
    <property type="match status" value="1"/>
</dbReference>
<evidence type="ECO:0000256" key="4">
    <source>
        <dbReference type="ARBA" id="ARBA00022771"/>
    </source>
</evidence>
<reference evidence="9" key="3">
    <citation type="submission" date="2005-04" db="EMBL/GenBank/DDBJ databases">
        <title>Expressed genes in Ciona intestinalis.</title>
        <authorList>
            <person name="Satou Y."/>
        </authorList>
    </citation>
    <scope>NUCLEOTIDE SEQUENCE</scope>
</reference>
<feature type="domain" description="C2H2-type" evidence="8">
    <location>
        <begin position="200"/>
        <end position="227"/>
    </location>
</feature>
<feature type="region of interest" description="Disordered" evidence="7">
    <location>
        <begin position="120"/>
        <end position="155"/>
    </location>
</feature>
<dbReference type="InterPro" id="IPR050331">
    <property type="entry name" value="Zinc_finger"/>
</dbReference>
<keyword evidence="5" id="KW-0862">Zinc</keyword>
<dbReference type="FunFam" id="3.30.160.60:FF:002343">
    <property type="entry name" value="Zinc finger protein 33A"/>
    <property type="match status" value="1"/>
</dbReference>
<dbReference type="AlphaFoldDB" id="Q4H2H1"/>
<protein>
    <submittedName>
        <fullName evidence="9">Zinc finger protein</fullName>
    </submittedName>
</protein>
<keyword evidence="3" id="KW-0677">Repeat</keyword>
<accession>Q4H2H1</accession>
<dbReference type="KEGG" id="cin:778822"/>
<name>Q4H2H1_CIOIN</name>
<evidence type="ECO:0000256" key="5">
    <source>
        <dbReference type="ARBA" id="ARBA00022833"/>
    </source>
</evidence>
<evidence type="ECO:0000256" key="7">
    <source>
        <dbReference type="SAM" id="MobiDB-lite"/>
    </source>
</evidence>
<evidence type="ECO:0000256" key="2">
    <source>
        <dbReference type="ARBA" id="ARBA00022723"/>
    </source>
</evidence>
<evidence type="ECO:0000256" key="1">
    <source>
        <dbReference type="ARBA" id="ARBA00006991"/>
    </source>
</evidence>
<dbReference type="PROSITE" id="PS00028">
    <property type="entry name" value="ZINC_FINGER_C2H2_1"/>
    <property type="match status" value="3"/>
</dbReference>
<feature type="region of interest" description="Disordered" evidence="7">
    <location>
        <begin position="418"/>
        <end position="454"/>
    </location>
</feature>
<proteinExistence type="evidence at transcript level"/>
<dbReference type="Pfam" id="PF00096">
    <property type="entry name" value="zf-C2H2"/>
    <property type="match status" value="2"/>
</dbReference>
<comment type="similarity">
    <text evidence="1">Belongs to the krueppel C2H2-type zinc-finger protein family.</text>
</comment>